<organism evidence="1 2">
    <name type="scientific">Massilia orientalis</name>
    <dbReference type="NCBI Taxonomy" id="3050128"/>
    <lineage>
        <taxon>Bacteria</taxon>
        <taxon>Pseudomonadati</taxon>
        <taxon>Pseudomonadota</taxon>
        <taxon>Betaproteobacteria</taxon>
        <taxon>Burkholderiales</taxon>
        <taxon>Oxalobacteraceae</taxon>
        <taxon>Telluria group</taxon>
        <taxon>Massilia</taxon>
    </lineage>
</organism>
<reference evidence="1" key="1">
    <citation type="submission" date="2024-11" db="EMBL/GenBank/DDBJ databases">
        <title>Description of Massilia orientalis sp. nov., isolated from rhizosphere soil of Ageratina adenophora.</title>
        <authorList>
            <person name="Wang Y."/>
        </authorList>
    </citation>
    <scope>NUCLEOTIDE SEQUENCE</scope>
    <source>
        <strain evidence="1">YIM B02787</strain>
    </source>
</reference>
<dbReference type="EMBL" id="JASNRB020000027">
    <property type="protein sequence ID" value="MFJ1471798.1"/>
    <property type="molecule type" value="Genomic_DNA"/>
</dbReference>
<accession>A0ACC7MKT9</accession>
<evidence type="ECO:0000313" key="1">
    <source>
        <dbReference type="EMBL" id="MFJ1471798.1"/>
    </source>
</evidence>
<gene>
    <name evidence="1" type="ORF">QPK29_029100</name>
</gene>
<proteinExistence type="predicted"/>
<keyword evidence="2" id="KW-1185">Reference proteome</keyword>
<sequence length="95" mass="10186">MNTLSIKDLALTCELDRGAMAHVRGGHGKMQQPSHGLSPMPAYFPSYNSTVDVDQNLQQFQNVTNATANGSAFIDGVTVHNNTSQFGQNNAVVAH</sequence>
<name>A0ACC7MKT9_9BURK</name>
<evidence type="ECO:0000313" key="2">
    <source>
        <dbReference type="Proteomes" id="UP001168096"/>
    </source>
</evidence>
<comment type="caution">
    <text evidence="1">The sequence shown here is derived from an EMBL/GenBank/DDBJ whole genome shotgun (WGS) entry which is preliminary data.</text>
</comment>
<dbReference type="Proteomes" id="UP001168096">
    <property type="component" value="Unassembled WGS sequence"/>
</dbReference>
<protein>
    <submittedName>
        <fullName evidence="1">Uncharacterized protein</fullName>
    </submittedName>
</protein>